<dbReference type="OrthoDB" id="3945612at2759"/>
<name>A0A9P4X0U2_9PLEO</name>
<evidence type="ECO:0000313" key="5">
    <source>
        <dbReference type="Proteomes" id="UP000758155"/>
    </source>
</evidence>
<dbReference type="EMBL" id="SWKV01000003">
    <property type="protein sequence ID" value="KAF3046957.1"/>
    <property type="molecule type" value="Genomic_DNA"/>
</dbReference>
<evidence type="ECO:0000313" key="4">
    <source>
        <dbReference type="EMBL" id="KAF3046957.1"/>
    </source>
</evidence>
<accession>A0A9P4X0U2</accession>
<evidence type="ECO:0000256" key="1">
    <source>
        <dbReference type="SAM" id="MobiDB-lite"/>
    </source>
</evidence>
<keyword evidence="2" id="KW-0812">Transmembrane</keyword>
<feature type="signal peptide" evidence="3">
    <location>
        <begin position="1"/>
        <end position="21"/>
    </location>
</feature>
<feature type="region of interest" description="Disordered" evidence="1">
    <location>
        <begin position="246"/>
        <end position="266"/>
    </location>
</feature>
<feature type="chain" id="PRO_5040301273" evidence="3">
    <location>
        <begin position="22"/>
        <end position="333"/>
    </location>
</feature>
<proteinExistence type="predicted"/>
<comment type="caution">
    <text evidence="4">The sequence shown here is derived from an EMBL/GenBank/DDBJ whole genome shotgun (WGS) entry which is preliminary data.</text>
</comment>
<dbReference type="AlphaFoldDB" id="A0A9P4X0U2"/>
<sequence>MPRTSSTILTGLLTCASIVSADFDKFFFASNATEYVCPGIGFACIPPMICSHESVTDLYYCCAPGATDAVCWKGSASCDGGNKKTPSGGQQSCSSGDNAFCCLKSREECTQTKNQVNVCWSTIDNPVANLSDTKLNDTFSSLSSAKPRASSFPVSLAQLQASATPTTSLPVSLSASSLSSGTATIPANMDATSTSLITDPPEAQVTVKKGISGGAIGGIVGGVVGGLAVIGVAGFLLFRRRRAKSKGDHAPIASGPPSEPEEHGNPYELNAYQQQHAGMAEAPVPAEKYAYNAPNSPYRDIPEMQGSPVGGHSVYEMQGSASAEMDANAPRRV</sequence>
<keyword evidence="5" id="KW-1185">Reference proteome</keyword>
<feature type="region of interest" description="Disordered" evidence="1">
    <location>
        <begin position="288"/>
        <end position="333"/>
    </location>
</feature>
<keyword evidence="3" id="KW-0732">Signal</keyword>
<dbReference type="Proteomes" id="UP000758155">
    <property type="component" value="Unassembled WGS sequence"/>
</dbReference>
<gene>
    <name evidence="4" type="ORF">E8E12_009453</name>
</gene>
<feature type="transmembrane region" description="Helical" evidence="2">
    <location>
        <begin position="215"/>
        <end position="238"/>
    </location>
</feature>
<evidence type="ECO:0000256" key="2">
    <source>
        <dbReference type="SAM" id="Phobius"/>
    </source>
</evidence>
<keyword evidence="2" id="KW-0472">Membrane</keyword>
<protein>
    <submittedName>
        <fullName evidence="4">Uncharacterized protein</fullName>
    </submittedName>
</protein>
<reference evidence="4" key="1">
    <citation type="submission" date="2019-04" db="EMBL/GenBank/DDBJ databases">
        <title>Sequencing of skin fungus with MAO and IRED activity.</title>
        <authorList>
            <person name="Marsaioli A.J."/>
            <person name="Bonatto J.M.C."/>
            <person name="Reis Junior O."/>
        </authorList>
    </citation>
    <scope>NUCLEOTIDE SEQUENCE</scope>
    <source>
        <strain evidence="4">28M1</strain>
    </source>
</reference>
<evidence type="ECO:0000256" key="3">
    <source>
        <dbReference type="SAM" id="SignalP"/>
    </source>
</evidence>
<organism evidence="4 5">
    <name type="scientific">Didymella heteroderae</name>
    <dbReference type="NCBI Taxonomy" id="1769908"/>
    <lineage>
        <taxon>Eukaryota</taxon>
        <taxon>Fungi</taxon>
        <taxon>Dikarya</taxon>
        <taxon>Ascomycota</taxon>
        <taxon>Pezizomycotina</taxon>
        <taxon>Dothideomycetes</taxon>
        <taxon>Pleosporomycetidae</taxon>
        <taxon>Pleosporales</taxon>
        <taxon>Pleosporineae</taxon>
        <taxon>Didymellaceae</taxon>
        <taxon>Didymella</taxon>
    </lineage>
</organism>
<keyword evidence="2" id="KW-1133">Transmembrane helix</keyword>